<dbReference type="EMBL" id="KV417570">
    <property type="protein sequence ID" value="KZP18743.1"/>
    <property type="molecule type" value="Genomic_DNA"/>
</dbReference>
<feature type="chain" id="PRO_5007874487" evidence="3">
    <location>
        <begin position="20"/>
        <end position="358"/>
    </location>
</feature>
<feature type="transmembrane region" description="Helical" evidence="2">
    <location>
        <begin position="231"/>
        <end position="255"/>
    </location>
</feature>
<dbReference type="AlphaFoldDB" id="A0A166HDG0"/>
<organism evidence="4 5">
    <name type="scientific">Athelia psychrophila</name>
    <dbReference type="NCBI Taxonomy" id="1759441"/>
    <lineage>
        <taxon>Eukaryota</taxon>
        <taxon>Fungi</taxon>
        <taxon>Dikarya</taxon>
        <taxon>Basidiomycota</taxon>
        <taxon>Agaricomycotina</taxon>
        <taxon>Agaricomycetes</taxon>
        <taxon>Agaricomycetidae</taxon>
        <taxon>Atheliales</taxon>
        <taxon>Atheliaceae</taxon>
        <taxon>Athelia</taxon>
    </lineage>
</organism>
<keyword evidence="2" id="KW-0472">Membrane</keyword>
<proteinExistence type="predicted"/>
<feature type="region of interest" description="Disordered" evidence="1">
    <location>
        <begin position="335"/>
        <end position="358"/>
    </location>
</feature>
<keyword evidence="3" id="KW-0732">Signal</keyword>
<name>A0A166HDG0_9AGAM</name>
<feature type="signal peptide" evidence="3">
    <location>
        <begin position="1"/>
        <end position="19"/>
    </location>
</feature>
<sequence>MFLPTTLFFFSWSLTAVLAGKTNHGGNCSVGDNRLQIGTYQFYDDCDTSTFCNATSSTCDLKSCRRDIWPFGYTNQSSLPPLCPSGQFCPDEEDECQALLPVSSPCQLNRDDQCQAPPNAAALTDTTGHGLNKNGAVCLNGLCMWANVTVGQTCVVENTPYIGYTDTTEFIDIVSRHNCMIGSYCDAQTLQCVTNKAIDAACDADKECDSYNCLSSGVCGKDASAPNHYGIYVYILVGLGIVGGILGTLITLFIFHRRQRDTEREKRMQYWREQNAFRQNIMNMRQSARDSILSLPRNQSNRSTMYSHDGASEDGSQIPIIAHAATKASGLRQQYYDDHSEYDESANHEGVQQQEGRF</sequence>
<protein>
    <submittedName>
        <fullName evidence="4">Uncharacterized protein</fullName>
    </submittedName>
</protein>
<dbReference type="OrthoDB" id="195231at2759"/>
<dbReference type="STRING" id="436010.A0A166HDG0"/>
<evidence type="ECO:0000256" key="1">
    <source>
        <dbReference type="SAM" id="MobiDB-lite"/>
    </source>
</evidence>
<dbReference type="Proteomes" id="UP000076532">
    <property type="component" value="Unassembled WGS sequence"/>
</dbReference>
<evidence type="ECO:0000313" key="5">
    <source>
        <dbReference type="Proteomes" id="UP000076532"/>
    </source>
</evidence>
<gene>
    <name evidence="4" type="ORF">FIBSPDRAFT_791645</name>
</gene>
<keyword evidence="2" id="KW-0812">Transmembrane</keyword>
<evidence type="ECO:0000256" key="2">
    <source>
        <dbReference type="SAM" id="Phobius"/>
    </source>
</evidence>
<feature type="compositionally biased region" description="Polar residues" evidence="1">
    <location>
        <begin position="296"/>
        <end position="306"/>
    </location>
</feature>
<accession>A0A166HDG0</accession>
<reference evidence="4 5" key="1">
    <citation type="journal article" date="2016" name="Mol. Biol. Evol.">
        <title>Comparative Genomics of Early-Diverging Mushroom-Forming Fungi Provides Insights into the Origins of Lignocellulose Decay Capabilities.</title>
        <authorList>
            <person name="Nagy L.G."/>
            <person name="Riley R."/>
            <person name="Tritt A."/>
            <person name="Adam C."/>
            <person name="Daum C."/>
            <person name="Floudas D."/>
            <person name="Sun H."/>
            <person name="Yadav J.S."/>
            <person name="Pangilinan J."/>
            <person name="Larsson K.H."/>
            <person name="Matsuura K."/>
            <person name="Barry K."/>
            <person name="Labutti K."/>
            <person name="Kuo R."/>
            <person name="Ohm R.A."/>
            <person name="Bhattacharya S.S."/>
            <person name="Shirouzu T."/>
            <person name="Yoshinaga Y."/>
            <person name="Martin F.M."/>
            <person name="Grigoriev I.V."/>
            <person name="Hibbett D.S."/>
        </authorList>
    </citation>
    <scope>NUCLEOTIDE SEQUENCE [LARGE SCALE GENOMIC DNA]</scope>
    <source>
        <strain evidence="4 5">CBS 109695</strain>
    </source>
</reference>
<keyword evidence="2" id="KW-1133">Transmembrane helix</keyword>
<feature type="region of interest" description="Disordered" evidence="1">
    <location>
        <begin position="293"/>
        <end position="314"/>
    </location>
</feature>
<evidence type="ECO:0000256" key="3">
    <source>
        <dbReference type="SAM" id="SignalP"/>
    </source>
</evidence>
<evidence type="ECO:0000313" key="4">
    <source>
        <dbReference type="EMBL" id="KZP18743.1"/>
    </source>
</evidence>
<keyword evidence="5" id="KW-1185">Reference proteome</keyword>